<proteinExistence type="predicted"/>
<dbReference type="Proteomes" id="UP000070675">
    <property type="component" value="Unassembled WGS sequence"/>
</dbReference>
<organism evidence="2 3">
    <name type="scientific">Atopobium deltae</name>
    <dbReference type="NCBI Taxonomy" id="1393034"/>
    <lineage>
        <taxon>Bacteria</taxon>
        <taxon>Bacillati</taxon>
        <taxon>Actinomycetota</taxon>
        <taxon>Coriobacteriia</taxon>
        <taxon>Coriobacteriales</taxon>
        <taxon>Atopobiaceae</taxon>
        <taxon>Atopobium</taxon>
    </lineage>
</organism>
<dbReference type="EMBL" id="LSCR01000005">
    <property type="protein sequence ID" value="KXB35322.1"/>
    <property type="molecule type" value="Genomic_DNA"/>
</dbReference>
<dbReference type="RefSeq" id="WP_156422826.1">
    <property type="nucleotide sequence ID" value="NZ_KQ959486.1"/>
</dbReference>
<keyword evidence="3" id="KW-1185">Reference proteome</keyword>
<accession>A0A133XWL1</accession>
<gene>
    <name evidence="2" type="ORF">HMPREF3192_00406</name>
</gene>
<reference evidence="3" key="1">
    <citation type="submission" date="2016-01" db="EMBL/GenBank/DDBJ databases">
        <authorList>
            <person name="Mitreva M."/>
            <person name="Pepin K.H."/>
            <person name="Mihindukulasuriya K.A."/>
            <person name="Fulton R."/>
            <person name="Fronick C."/>
            <person name="O'Laughlin M."/>
            <person name="Miner T."/>
            <person name="Herter B."/>
            <person name="Rosa B.A."/>
            <person name="Cordes M."/>
            <person name="Tomlinson C."/>
            <person name="Wollam A."/>
            <person name="Palsikar V.B."/>
            <person name="Mardis E.R."/>
            <person name="Wilson R.K."/>
        </authorList>
    </citation>
    <scope>NUCLEOTIDE SEQUENCE [LARGE SCALE GENOMIC DNA]</scope>
    <source>
        <strain evidence="3">DNF00019</strain>
    </source>
</reference>
<dbReference type="STRING" id="1393034.HMPREF3192_00406"/>
<comment type="caution">
    <text evidence="2">The sequence shown here is derived from an EMBL/GenBank/DDBJ whole genome shotgun (WGS) entry which is preliminary data.</text>
</comment>
<evidence type="ECO:0000313" key="3">
    <source>
        <dbReference type="Proteomes" id="UP000070675"/>
    </source>
</evidence>
<keyword evidence="1" id="KW-0472">Membrane</keyword>
<sequence>MLGAYILFLLIEGTPILLAMVAVGLLFLAVQHFASKRHEKEYREFLYDYLGEHDLD</sequence>
<keyword evidence="1" id="KW-1133">Transmembrane helix</keyword>
<dbReference type="AlphaFoldDB" id="A0A133XWL1"/>
<evidence type="ECO:0000313" key="2">
    <source>
        <dbReference type="EMBL" id="KXB35322.1"/>
    </source>
</evidence>
<protein>
    <submittedName>
        <fullName evidence="2">Uncharacterized protein</fullName>
    </submittedName>
</protein>
<evidence type="ECO:0000256" key="1">
    <source>
        <dbReference type="SAM" id="Phobius"/>
    </source>
</evidence>
<name>A0A133XWL1_9ACTN</name>
<dbReference type="PATRIC" id="fig|1393034.3.peg.392"/>
<keyword evidence="1" id="KW-0812">Transmembrane</keyword>
<feature type="transmembrane region" description="Helical" evidence="1">
    <location>
        <begin position="6"/>
        <end position="30"/>
    </location>
</feature>